<comment type="catalytic activity">
    <reaction evidence="14">
        <text>L-aspartyl-L-lysine(out) = L-aspartyl-L-lysine(in)</text>
        <dbReference type="Rhea" id="RHEA:79411"/>
        <dbReference type="ChEBI" id="CHEBI:229953"/>
    </reaction>
</comment>
<dbReference type="STRING" id="59196.RICGR_1426"/>
<feature type="transmembrane region" description="Helical" evidence="25">
    <location>
        <begin position="267"/>
        <end position="286"/>
    </location>
</feature>
<keyword evidence="4 25" id="KW-0812">Transmembrane</keyword>
<reference evidence="28 29" key="1">
    <citation type="submission" date="2006-04" db="EMBL/GenBank/DDBJ databases">
        <authorList>
            <person name="Seshadri R."/>
            <person name="Federici B.A."/>
        </authorList>
    </citation>
    <scope>NUCLEOTIDE SEQUENCE [LARGE SCALE GENOMIC DNA]</scope>
</reference>
<dbReference type="GO" id="GO:0005765">
    <property type="term" value="C:lysosomal membrane"/>
    <property type="evidence" value="ECO:0007669"/>
    <property type="project" value="UniProtKB-SubCell"/>
</dbReference>
<evidence type="ECO:0000256" key="19">
    <source>
        <dbReference type="ARBA" id="ARBA00044919"/>
    </source>
</evidence>
<evidence type="ECO:0000256" key="5">
    <source>
        <dbReference type="ARBA" id="ARBA00022989"/>
    </source>
</evidence>
<organism evidence="28 29">
    <name type="scientific">Rickettsiella grylli</name>
    <dbReference type="NCBI Taxonomy" id="59196"/>
    <lineage>
        <taxon>Bacteria</taxon>
        <taxon>Pseudomonadati</taxon>
        <taxon>Pseudomonadota</taxon>
        <taxon>Gammaproteobacteria</taxon>
        <taxon>Legionellales</taxon>
        <taxon>Coxiellaceae</taxon>
        <taxon>Rickettsiella</taxon>
    </lineage>
</organism>
<dbReference type="InterPro" id="IPR005828">
    <property type="entry name" value="MFS_sugar_transport-like"/>
</dbReference>
<gene>
    <name evidence="28" type="ORF">RICGR_1426</name>
    <name evidence="27" type="ORF">RICGR_1559</name>
</gene>
<comment type="subunit">
    <text evidence="24">Homodimer. Interacts with lysosomal protein GLMP (via lumenal domain); the interaction starts while both proteins are still in the endoplasmic reticulum and is required for stabilization of MFSD1 in lysosomes but has no direct effect on its targeting to lysosomes or transporter activity.</text>
</comment>
<comment type="catalytic activity">
    <reaction evidence="17">
        <text>L-arginyl-glycine(out) = L-arginyl-glycine(in)</text>
        <dbReference type="Rhea" id="RHEA:79391"/>
        <dbReference type="ChEBI" id="CHEBI:229955"/>
    </reaction>
</comment>
<sequence>MVITPSKRMNDRSFCTLEPWLVCLSAALFFFYEFIQLGMFNSISQELMRDFSINASQLGFLSATYFYADVIFLLFAGVLVDRFSIRRIILTAMVMVVLSTILFAFSASFKVAALSHFIAGIGNAFCFLSCIKLATRWFSSQRLALIIGIIITIAMSGGIVAQTPFALVVHALGWRNAVLINAGLGLLITLLIYLFVRDYPMTYPSQKIIESAIKPIPVMESMRLSLQNKQNILAGLYTCLLNLPIILLGALWGTLYLTQVHHLEKTQASLVSTMIFLGTIIGSPFVGWFSDFIARRRLLMIIGALFSLLILTAILLISTLHFYTLLVLFLLLGFFTSTQIISYPLIAESNPRHLTGLATSLASILIMGGGAVFQPLFGWLIDLNWNQTILHGVPYYSRSNFLYGMSIIPLGFSVSLIVAFCLRETYCQPFIHEKNLC</sequence>
<dbReference type="CDD" id="cd06174">
    <property type="entry name" value="MFS"/>
    <property type="match status" value="1"/>
</dbReference>
<evidence type="ECO:0000256" key="25">
    <source>
        <dbReference type="SAM" id="Phobius"/>
    </source>
</evidence>
<comment type="function">
    <text evidence="23">Lysosomal dipeptide uniporter that selectively exports lysine, arginine or histidine-containing dipeptides with a net positive charge from the lysosome lumen into the cytosol. Could play a role in a specific type of protein O-glycosylation indirectly regulating macrophages migration and tissue invasion. Also essential for liver homeostasis.</text>
</comment>
<dbReference type="InterPro" id="IPR052187">
    <property type="entry name" value="MFSD1"/>
</dbReference>
<comment type="catalytic activity">
    <reaction evidence="10">
        <text>L-alpha-aminoacyl-L-arginine(out) = L-alpha-aminoacyl-L-arginine(in)</text>
        <dbReference type="Rhea" id="RHEA:79367"/>
        <dbReference type="ChEBI" id="CHEBI:229968"/>
    </reaction>
</comment>
<evidence type="ECO:0000256" key="12">
    <source>
        <dbReference type="ARBA" id="ARBA00044891"/>
    </source>
</evidence>
<evidence type="ECO:0000313" key="27">
    <source>
        <dbReference type="EMBL" id="EDP45649.1"/>
    </source>
</evidence>
<evidence type="ECO:0000256" key="9">
    <source>
        <dbReference type="ARBA" id="ARBA00044878"/>
    </source>
</evidence>
<protein>
    <recommendedName>
        <fullName evidence="21">Lysosomal dipeptide transporter MFSD1</fullName>
    </recommendedName>
    <alternativeName>
        <fullName evidence="22">Major facilitator superfamily domain-containing protein 1</fullName>
    </alternativeName>
</protein>
<dbReference type="Pfam" id="PF00083">
    <property type="entry name" value="Sugar_tr"/>
    <property type="match status" value="1"/>
</dbReference>
<feature type="transmembrane region" description="Helical" evidence="25">
    <location>
        <begin position="20"/>
        <end position="40"/>
    </location>
</feature>
<keyword evidence="5 25" id="KW-1133">Transmembrane helix</keyword>
<feature type="transmembrane region" description="Helical" evidence="25">
    <location>
        <begin position="143"/>
        <end position="165"/>
    </location>
</feature>
<dbReference type="InterPro" id="IPR011701">
    <property type="entry name" value="MFS"/>
</dbReference>
<feature type="transmembrane region" description="Helical" evidence="25">
    <location>
        <begin position="60"/>
        <end position="80"/>
    </location>
</feature>
<evidence type="ECO:0000256" key="1">
    <source>
        <dbReference type="ARBA" id="ARBA00004155"/>
    </source>
</evidence>
<comment type="catalytic activity">
    <reaction evidence="11">
        <text>L-alpha-aminoacyl-L-histidine(out) = L-alpha-aminoacyl-L-histidine(in)</text>
        <dbReference type="Rhea" id="RHEA:79375"/>
        <dbReference type="ChEBI" id="CHEBI:229967"/>
    </reaction>
</comment>
<evidence type="ECO:0000256" key="16">
    <source>
        <dbReference type="ARBA" id="ARBA00044900"/>
    </source>
</evidence>
<keyword evidence="29" id="KW-1185">Reference proteome</keyword>
<evidence type="ECO:0000256" key="8">
    <source>
        <dbReference type="ARBA" id="ARBA00044876"/>
    </source>
</evidence>
<feature type="transmembrane region" description="Helical" evidence="25">
    <location>
        <begin position="177"/>
        <end position="196"/>
    </location>
</feature>
<comment type="similarity">
    <text evidence="2">Belongs to the major facilitator superfamily.</text>
</comment>
<feature type="domain" description="Major facilitator superfamily (MFS) profile" evidence="26">
    <location>
        <begin position="22"/>
        <end position="423"/>
    </location>
</feature>
<comment type="catalytic activity">
    <reaction evidence="19">
        <text>L-alanyl-L-lysine(out) = L-alanyl-L-lysine(in)</text>
        <dbReference type="Rhea" id="RHEA:79415"/>
        <dbReference type="ChEBI" id="CHEBI:192470"/>
    </reaction>
</comment>
<evidence type="ECO:0000256" key="11">
    <source>
        <dbReference type="ARBA" id="ARBA00044884"/>
    </source>
</evidence>
<evidence type="ECO:0000256" key="3">
    <source>
        <dbReference type="ARBA" id="ARBA00022448"/>
    </source>
</evidence>
<dbReference type="Gene3D" id="1.20.1250.20">
    <property type="entry name" value="MFS general substrate transporter like domains"/>
    <property type="match status" value="2"/>
</dbReference>
<evidence type="ECO:0000256" key="4">
    <source>
        <dbReference type="ARBA" id="ARBA00022692"/>
    </source>
</evidence>
<comment type="catalytic activity">
    <reaction evidence="18">
        <text>L-histidyl-L-alpha-amino acid(out) = L-histidyl-L-alpha-amino acid(in)</text>
        <dbReference type="Rhea" id="RHEA:79379"/>
        <dbReference type="ChEBI" id="CHEBI:229964"/>
    </reaction>
</comment>
<feature type="transmembrane region" description="Helical" evidence="25">
    <location>
        <begin position="298"/>
        <end position="317"/>
    </location>
</feature>
<dbReference type="AlphaFoldDB" id="A8PQ44"/>
<evidence type="ECO:0000256" key="6">
    <source>
        <dbReference type="ARBA" id="ARBA00023136"/>
    </source>
</evidence>
<comment type="catalytic activity">
    <reaction evidence="20">
        <text>L-lysyl-glycine(out) = L-lysyl-glycine(in)</text>
        <dbReference type="Rhea" id="RHEA:79407"/>
        <dbReference type="ChEBI" id="CHEBI:191202"/>
    </reaction>
</comment>
<evidence type="ECO:0000256" key="24">
    <source>
        <dbReference type="ARBA" id="ARBA00046376"/>
    </source>
</evidence>
<feature type="transmembrane region" description="Helical" evidence="25">
    <location>
        <begin position="232"/>
        <end position="255"/>
    </location>
</feature>
<evidence type="ECO:0000256" key="23">
    <source>
        <dbReference type="ARBA" id="ARBA00045709"/>
    </source>
</evidence>
<dbReference type="EMBL" id="AAQJ02000002">
    <property type="protein sequence ID" value="EDP45649.1"/>
    <property type="molecule type" value="Genomic_DNA"/>
</dbReference>
<keyword evidence="6 25" id="KW-0472">Membrane</keyword>
<comment type="catalytic activity">
    <reaction evidence="16">
        <text>L-lysyl-L-lysine(out) = L-lysyl-L-lysine(in)</text>
        <dbReference type="Rhea" id="RHEA:79403"/>
        <dbReference type="ChEBI" id="CHEBI:229956"/>
    </reaction>
</comment>
<dbReference type="PANTHER" id="PTHR23512">
    <property type="entry name" value="MAJOR FACILITATOR SUPERFAMILY DOMAIN-CONTAINING PROTEIN 1"/>
    <property type="match status" value="1"/>
</dbReference>
<feature type="transmembrane region" description="Helical" evidence="25">
    <location>
        <begin position="358"/>
        <end position="381"/>
    </location>
</feature>
<dbReference type="EMBL" id="AAQJ02000001">
    <property type="protein sequence ID" value="EDP46978.1"/>
    <property type="molecule type" value="Genomic_DNA"/>
</dbReference>
<dbReference type="OrthoDB" id="5620971at2"/>
<comment type="catalytic activity">
    <reaction evidence="8">
        <text>L-lysyl-L-alanine(out) = L-lysyl-L-alanine(in)</text>
        <dbReference type="Rhea" id="RHEA:79399"/>
        <dbReference type="ChEBI" id="CHEBI:229954"/>
    </reaction>
</comment>
<dbReference type="InterPro" id="IPR020846">
    <property type="entry name" value="MFS_dom"/>
</dbReference>
<dbReference type="PANTHER" id="PTHR23512:SF3">
    <property type="entry name" value="MAJOR FACILITATOR SUPERFAMILY DOMAIN-CONTAINING PROTEIN 1"/>
    <property type="match status" value="1"/>
</dbReference>
<feature type="transmembrane region" description="Helical" evidence="25">
    <location>
        <begin position="323"/>
        <end position="346"/>
    </location>
</feature>
<evidence type="ECO:0000259" key="26">
    <source>
        <dbReference type="PROSITE" id="PS50850"/>
    </source>
</evidence>
<evidence type="ECO:0000256" key="17">
    <source>
        <dbReference type="ARBA" id="ARBA00044903"/>
    </source>
</evidence>
<evidence type="ECO:0000256" key="21">
    <source>
        <dbReference type="ARBA" id="ARBA00044985"/>
    </source>
</evidence>
<evidence type="ECO:0000256" key="10">
    <source>
        <dbReference type="ARBA" id="ARBA00044881"/>
    </source>
</evidence>
<dbReference type="PROSITE" id="PS50850">
    <property type="entry name" value="MFS"/>
    <property type="match status" value="1"/>
</dbReference>
<proteinExistence type="inferred from homology"/>
<comment type="catalytic activity">
    <reaction evidence="13">
        <text>L-alpha-aminoacyl-L-lysine(out) = L-alpha-aminoacyl-L-lysine(in)</text>
        <dbReference type="Rhea" id="RHEA:79383"/>
        <dbReference type="ChEBI" id="CHEBI:229966"/>
    </reaction>
</comment>
<keyword evidence="3" id="KW-0813">Transport</keyword>
<evidence type="ECO:0000256" key="7">
    <source>
        <dbReference type="ARBA" id="ARBA00023228"/>
    </source>
</evidence>
<comment type="catalytic activity">
    <reaction evidence="9">
        <text>L-histidyl-glycine(out) = L-histidyl-glycine(in)</text>
        <dbReference type="Rhea" id="RHEA:79395"/>
        <dbReference type="ChEBI" id="CHEBI:229957"/>
    </reaction>
</comment>
<evidence type="ECO:0000256" key="2">
    <source>
        <dbReference type="ARBA" id="ARBA00008335"/>
    </source>
</evidence>
<reference evidence="28 29" key="2">
    <citation type="submission" date="2007-10" db="EMBL/GenBank/DDBJ databases">
        <authorList>
            <person name="Myers G.S."/>
        </authorList>
    </citation>
    <scope>NUCLEOTIDE SEQUENCE [LARGE SCALE GENOMIC DNA]</scope>
</reference>
<dbReference type="Pfam" id="PF07690">
    <property type="entry name" value="MFS_1"/>
    <property type="match status" value="1"/>
</dbReference>
<evidence type="ECO:0000256" key="22">
    <source>
        <dbReference type="ARBA" id="ARBA00045018"/>
    </source>
</evidence>
<dbReference type="Proteomes" id="UP000054075">
    <property type="component" value="Unassembled WGS sequence"/>
</dbReference>
<evidence type="ECO:0000256" key="15">
    <source>
        <dbReference type="ARBA" id="ARBA00044899"/>
    </source>
</evidence>
<dbReference type="GO" id="GO:0022857">
    <property type="term" value="F:transmembrane transporter activity"/>
    <property type="evidence" value="ECO:0007669"/>
    <property type="project" value="InterPro"/>
</dbReference>
<comment type="subcellular location">
    <subcellularLocation>
        <location evidence="1">Lysosome membrane</location>
        <topology evidence="1">Multi-pass membrane protein</topology>
    </subcellularLocation>
</comment>
<dbReference type="RefSeq" id="WP_006035942.1">
    <property type="nucleotide sequence ID" value="NZ_AAQJ02000001.1"/>
</dbReference>
<comment type="catalytic activity">
    <reaction evidence="12">
        <text>L-lysyl-L-alpha-amino acid(out) = L-lysyl-L-alpha-amino acid(in)</text>
        <dbReference type="Rhea" id="RHEA:79387"/>
        <dbReference type="ChEBI" id="CHEBI:229965"/>
    </reaction>
</comment>
<feature type="transmembrane region" description="Helical" evidence="25">
    <location>
        <begin position="111"/>
        <end position="131"/>
    </location>
</feature>
<feature type="transmembrane region" description="Helical" evidence="25">
    <location>
        <begin position="401"/>
        <end position="422"/>
    </location>
</feature>
<dbReference type="InterPro" id="IPR036259">
    <property type="entry name" value="MFS_trans_sf"/>
</dbReference>
<keyword evidence="7" id="KW-0458">Lysosome</keyword>
<feature type="transmembrane region" description="Helical" evidence="25">
    <location>
        <begin position="87"/>
        <end position="105"/>
    </location>
</feature>
<name>A8PQ44_9COXI</name>
<dbReference type="SUPFAM" id="SSF103473">
    <property type="entry name" value="MFS general substrate transporter"/>
    <property type="match status" value="1"/>
</dbReference>
<evidence type="ECO:0000256" key="13">
    <source>
        <dbReference type="ARBA" id="ARBA00044893"/>
    </source>
</evidence>
<evidence type="ECO:0000313" key="29">
    <source>
        <dbReference type="Proteomes" id="UP000054075"/>
    </source>
</evidence>
<evidence type="ECO:0000256" key="14">
    <source>
        <dbReference type="ARBA" id="ARBA00044898"/>
    </source>
</evidence>
<comment type="caution">
    <text evidence="28">The sequence shown here is derived from an EMBL/GenBank/DDBJ whole genome shotgun (WGS) entry which is preliminary data.</text>
</comment>
<evidence type="ECO:0000256" key="20">
    <source>
        <dbReference type="ARBA" id="ARBA00044924"/>
    </source>
</evidence>
<comment type="catalytic activity">
    <reaction evidence="15">
        <text>L-arginyl-L-alpha-amino acid(out) = L-arginyl-L-alpha-amino acid(in)</text>
        <dbReference type="Rhea" id="RHEA:79371"/>
        <dbReference type="ChEBI" id="CHEBI:84315"/>
    </reaction>
</comment>
<accession>A8PQ44</accession>
<evidence type="ECO:0000256" key="18">
    <source>
        <dbReference type="ARBA" id="ARBA00044912"/>
    </source>
</evidence>
<evidence type="ECO:0000313" key="28">
    <source>
        <dbReference type="EMBL" id="EDP46978.1"/>
    </source>
</evidence>
<dbReference type="eggNOG" id="COG2271">
    <property type="taxonomic scope" value="Bacteria"/>
</dbReference>